<feature type="transmembrane region" description="Helical" evidence="1">
    <location>
        <begin position="42"/>
        <end position="60"/>
    </location>
</feature>
<name>A0A1G7IKR3_9RHOB</name>
<dbReference type="PROSITE" id="PS51257">
    <property type="entry name" value="PROKAR_LIPOPROTEIN"/>
    <property type="match status" value="1"/>
</dbReference>
<protein>
    <recommendedName>
        <fullName evidence="4">DUF2484 domain-containing protein</fullName>
    </recommendedName>
</protein>
<dbReference type="EMBL" id="FNBL01000002">
    <property type="protein sequence ID" value="SDF13340.1"/>
    <property type="molecule type" value="Genomic_DNA"/>
</dbReference>
<evidence type="ECO:0008006" key="4">
    <source>
        <dbReference type="Google" id="ProtNLM"/>
    </source>
</evidence>
<keyword evidence="1" id="KW-1133">Transmembrane helix</keyword>
<feature type="transmembrane region" description="Helical" evidence="1">
    <location>
        <begin position="12"/>
        <end position="35"/>
    </location>
</feature>
<keyword evidence="1" id="KW-0812">Transmembrane</keyword>
<reference evidence="2 3" key="1">
    <citation type="submission" date="2016-10" db="EMBL/GenBank/DDBJ databases">
        <authorList>
            <person name="de Groot N.N."/>
        </authorList>
    </citation>
    <scope>NUCLEOTIDE SEQUENCE [LARGE SCALE GENOMIC DNA]</scope>
    <source>
        <strain evidence="2 3">DSM 27375</strain>
    </source>
</reference>
<proteinExistence type="predicted"/>
<evidence type="ECO:0000313" key="2">
    <source>
        <dbReference type="EMBL" id="SDF13340.1"/>
    </source>
</evidence>
<keyword evidence="1" id="KW-0472">Membrane</keyword>
<organism evidence="2 3">
    <name type="scientific">Celeribacter baekdonensis</name>
    <dbReference type="NCBI Taxonomy" id="875171"/>
    <lineage>
        <taxon>Bacteria</taxon>
        <taxon>Pseudomonadati</taxon>
        <taxon>Pseudomonadota</taxon>
        <taxon>Alphaproteobacteria</taxon>
        <taxon>Rhodobacterales</taxon>
        <taxon>Roseobacteraceae</taxon>
        <taxon>Celeribacter</taxon>
    </lineage>
</organism>
<dbReference type="AlphaFoldDB" id="A0A1G7IKR3"/>
<feature type="transmembrane region" description="Helical" evidence="1">
    <location>
        <begin position="66"/>
        <end position="86"/>
    </location>
</feature>
<dbReference type="Proteomes" id="UP000182284">
    <property type="component" value="Unassembled WGS sequence"/>
</dbReference>
<gene>
    <name evidence="2" type="ORF">SAMN04488117_102371</name>
</gene>
<sequence length="104" mass="11273">MVPEKLTESGLAMTMTTSLILACVWAILANVIAMFPSKRAHWPAACGLIVLGVPLLGYVTYENGPWIGLIVFAAGVSILRWPMIYLGRGITRSIKRVMTKGPAE</sequence>
<evidence type="ECO:0000256" key="1">
    <source>
        <dbReference type="SAM" id="Phobius"/>
    </source>
</evidence>
<accession>A0A1G7IKR3</accession>
<dbReference type="InterPro" id="IPR018919">
    <property type="entry name" value="DUF2484"/>
</dbReference>
<evidence type="ECO:0000313" key="3">
    <source>
        <dbReference type="Proteomes" id="UP000182284"/>
    </source>
</evidence>
<dbReference type="Pfam" id="PF10658">
    <property type="entry name" value="DUF2484"/>
    <property type="match status" value="1"/>
</dbReference>